<sequence>MSSLTTTHLASFLPDQASSPQASLENLAGTPPLRPLPQAAERRPSSRAALPFPGQRCLLYFLAPTTRI</sequence>
<dbReference type="Proteomes" id="UP000015106">
    <property type="component" value="Chromosome 1"/>
</dbReference>
<proteinExistence type="predicted"/>
<accession>A0A8R7K459</accession>
<evidence type="ECO:0000313" key="2">
    <source>
        <dbReference type="EnsemblPlants" id="TuG1812G0100004390.01.T01.cds240096"/>
    </source>
</evidence>
<dbReference type="EnsemblPlants" id="TuG1812G0100004390.01.T01">
    <property type="protein sequence ID" value="TuG1812G0100004390.01.T01.cds240096"/>
    <property type="gene ID" value="TuG1812G0100004390.01"/>
</dbReference>
<keyword evidence="3" id="KW-1185">Reference proteome</keyword>
<reference evidence="2" key="2">
    <citation type="submission" date="2018-03" db="EMBL/GenBank/DDBJ databases">
        <title>The Triticum urartu genome reveals the dynamic nature of wheat genome evolution.</title>
        <authorList>
            <person name="Ling H."/>
            <person name="Ma B."/>
            <person name="Shi X."/>
            <person name="Liu H."/>
            <person name="Dong L."/>
            <person name="Sun H."/>
            <person name="Cao Y."/>
            <person name="Gao Q."/>
            <person name="Zheng S."/>
            <person name="Li Y."/>
            <person name="Yu Y."/>
            <person name="Du H."/>
            <person name="Qi M."/>
            <person name="Li Y."/>
            <person name="Yu H."/>
            <person name="Cui Y."/>
            <person name="Wang N."/>
            <person name="Chen C."/>
            <person name="Wu H."/>
            <person name="Zhao Y."/>
            <person name="Zhang J."/>
            <person name="Li Y."/>
            <person name="Zhou W."/>
            <person name="Zhang B."/>
            <person name="Hu W."/>
            <person name="Eijk M."/>
            <person name="Tang J."/>
            <person name="Witsenboer H."/>
            <person name="Zhao S."/>
            <person name="Li Z."/>
            <person name="Zhang A."/>
            <person name="Wang D."/>
            <person name="Liang C."/>
        </authorList>
    </citation>
    <scope>NUCLEOTIDE SEQUENCE [LARGE SCALE GENOMIC DNA]</scope>
    <source>
        <strain evidence="2">cv. G1812</strain>
    </source>
</reference>
<organism evidence="2 3">
    <name type="scientific">Triticum urartu</name>
    <name type="common">Red wild einkorn</name>
    <name type="synonym">Crithodium urartu</name>
    <dbReference type="NCBI Taxonomy" id="4572"/>
    <lineage>
        <taxon>Eukaryota</taxon>
        <taxon>Viridiplantae</taxon>
        <taxon>Streptophyta</taxon>
        <taxon>Embryophyta</taxon>
        <taxon>Tracheophyta</taxon>
        <taxon>Spermatophyta</taxon>
        <taxon>Magnoliopsida</taxon>
        <taxon>Liliopsida</taxon>
        <taxon>Poales</taxon>
        <taxon>Poaceae</taxon>
        <taxon>BOP clade</taxon>
        <taxon>Pooideae</taxon>
        <taxon>Triticodae</taxon>
        <taxon>Triticeae</taxon>
        <taxon>Triticinae</taxon>
        <taxon>Triticum</taxon>
    </lineage>
</organism>
<reference evidence="2" key="3">
    <citation type="submission" date="2022-06" db="UniProtKB">
        <authorList>
            <consortium name="EnsemblPlants"/>
        </authorList>
    </citation>
    <scope>IDENTIFICATION</scope>
</reference>
<dbReference type="Gramene" id="TuG1812G0100004390.01.T01">
    <property type="protein sequence ID" value="TuG1812G0100004390.01.T01.cds240096"/>
    <property type="gene ID" value="TuG1812G0100004390.01"/>
</dbReference>
<name>A0A8R7K459_TRIUA</name>
<evidence type="ECO:0000256" key="1">
    <source>
        <dbReference type="SAM" id="MobiDB-lite"/>
    </source>
</evidence>
<protein>
    <submittedName>
        <fullName evidence="2">Uncharacterized protein</fullName>
    </submittedName>
</protein>
<evidence type="ECO:0000313" key="3">
    <source>
        <dbReference type="Proteomes" id="UP000015106"/>
    </source>
</evidence>
<reference evidence="3" key="1">
    <citation type="journal article" date="2013" name="Nature">
        <title>Draft genome of the wheat A-genome progenitor Triticum urartu.</title>
        <authorList>
            <person name="Ling H.Q."/>
            <person name="Zhao S."/>
            <person name="Liu D."/>
            <person name="Wang J."/>
            <person name="Sun H."/>
            <person name="Zhang C."/>
            <person name="Fan H."/>
            <person name="Li D."/>
            <person name="Dong L."/>
            <person name="Tao Y."/>
            <person name="Gao C."/>
            <person name="Wu H."/>
            <person name="Li Y."/>
            <person name="Cui Y."/>
            <person name="Guo X."/>
            <person name="Zheng S."/>
            <person name="Wang B."/>
            <person name="Yu K."/>
            <person name="Liang Q."/>
            <person name="Yang W."/>
            <person name="Lou X."/>
            <person name="Chen J."/>
            <person name="Feng M."/>
            <person name="Jian J."/>
            <person name="Zhang X."/>
            <person name="Luo G."/>
            <person name="Jiang Y."/>
            <person name="Liu J."/>
            <person name="Wang Z."/>
            <person name="Sha Y."/>
            <person name="Zhang B."/>
            <person name="Wu H."/>
            <person name="Tang D."/>
            <person name="Shen Q."/>
            <person name="Xue P."/>
            <person name="Zou S."/>
            <person name="Wang X."/>
            <person name="Liu X."/>
            <person name="Wang F."/>
            <person name="Yang Y."/>
            <person name="An X."/>
            <person name="Dong Z."/>
            <person name="Zhang K."/>
            <person name="Zhang X."/>
            <person name="Luo M.C."/>
            <person name="Dvorak J."/>
            <person name="Tong Y."/>
            <person name="Wang J."/>
            <person name="Yang H."/>
            <person name="Li Z."/>
            <person name="Wang D."/>
            <person name="Zhang A."/>
            <person name="Wang J."/>
        </authorList>
    </citation>
    <scope>NUCLEOTIDE SEQUENCE</scope>
    <source>
        <strain evidence="3">cv. G1812</strain>
    </source>
</reference>
<feature type="region of interest" description="Disordered" evidence="1">
    <location>
        <begin position="1"/>
        <end position="50"/>
    </location>
</feature>
<dbReference type="AlphaFoldDB" id="A0A8R7K459"/>